<dbReference type="Proteomes" id="UP000001357">
    <property type="component" value="Unassembled WGS sequence"/>
</dbReference>
<sequence>MSVSFGPACKTTGLVAFSPNNDFVATTREHVLVIRHAHSFEIFQRRPAHDQIDYLEFSADSMYVMVANFKRALVEVFSLEDPEWTCRIDEAATGLEAVRWSLDGRHVLTTSSFKLRITVWSLVSPHVTYIKFPKHDQPGFSLAPNGRLMAVLERRQGRDYCSIISTEAWKLACQFTTETSDAQDVVWSPDSGTLAIYESNLYYKINFFDVQGQLLGTYSAYEDALGIKGVSWSPSSQLIAVGSYDERVRLLNNINWKRVTEFEHETRLVASKKWTLFQEEAVEGDTQARHFVVVPEHLKLVRLTHNPEKPNPRMGIAWSRFSCESRYLATRNDATATCLFIWDVSKLRMLAAVNHEHPLRDGSWHPTRPLLAACSGSPYITFWTPDGITCVRTPSSDEMKVSHLQWSKDGTMLLLSDKKRAMACFPLDAFGF</sequence>
<keyword evidence="2" id="KW-1185">Reference proteome</keyword>
<dbReference type="eggNOG" id="KOG4497">
    <property type="taxonomic scope" value="Eukaryota"/>
</dbReference>
<evidence type="ECO:0008006" key="3">
    <source>
        <dbReference type="Google" id="ProtNLM"/>
    </source>
</evidence>
<evidence type="ECO:0000313" key="1">
    <source>
        <dbReference type="EMBL" id="EDQ88773.1"/>
    </source>
</evidence>
<dbReference type="SUPFAM" id="SSF50978">
    <property type="entry name" value="WD40 repeat-like"/>
    <property type="match status" value="1"/>
</dbReference>
<dbReference type="GO" id="GO:1990810">
    <property type="term" value="P:microtubule anchoring at mitotic spindle pole body"/>
    <property type="evidence" value="ECO:0000318"/>
    <property type="project" value="GO_Central"/>
</dbReference>
<dbReference type="InterPro" id="IPR036322">
    <property type="entry name" value="WD40_repeat_dom_sf"/>
</dbReference>
<dbReference type="GO" id="GO:1990811">
    <property type="term" value="C:MWP complex"/>
    <property type="evidence" value="ECO:0000318"/>
    <property type="project" value="GO_Central"/>
</dbReference>
<dbReference type="InterPro" id="IPR015943">
    <property type="entry name" value="WD40/YVTN_repeat-like_dom_sf"/>
</dbReference>
<reference evidence="1 2" key="1">
    <citation type="journal article" date="2008" name="Nature">
        <title>The genome of the choanoflagellate Monosiga brevicollis and the origin of metazoans.</title>
        <authorList>
            <consortium name="JGI Sequencing"/>
            <person name="King N."/>
            <person name="Westbrook M.J."/>
            <person name="Young S.L."/>
            <person name="Kuo A."/>
            <person name="Abedin M."/>
            <person name="Chapman J."/>
            <person name="Fairclough S."/>
            <person name="Hellsten U."/>
            <person name="Isogai Y."/>
            <person name="Letunic I."/>
            <person name="Marr M."/>
            <person name="Pincus D."/>
            <person name="Putnam N."/>
            <person name="Rokas A."/>
            <person name="Wright K.J."/>
            <person name="Zuzow R."/>
            <person name="Dirks W."/>
            <person name="Good M."/>
            <person name="Goodstein D."/>
            <person name="Lemons D."/>
            <person name="Li W."/>
            <person name="Lyons J.B."/>
            <person name="Morris A."/>
            <person name="Nichols S."/>
            <person name="Richter D.J."/>
            <person name="Salamov A."/>
            <person name="Bork P."/>
            <person name="Lim W.A."/>
            <person name="Manning G."/>
            <person name="Miller W.T."/>
            <person name="McGinnis W."/>
            <person name="Shapiro H."/>
            <person name="Tjian R."/>
            <person name="Grigoriev I.V."/>
            <person name="Rokhsar D."/>
        </authorList>
    </citation>
    <scope>NUCLEOTIDE SEQUENCE [LARGE SCALE GENOMIC DNA]</scope>
    <source>
        <strain evidence="2">MX1 / ATCC 50154</strain>
    </source>
</reference>
<dbReference type="AlphaFoldDB" id="A9V1A3"/>
<dbReference type="GeneID" id="5891746"/>
<proteinExistence type="predicted"/>
<dbReference type="OMA" id="CWHLNGD"/>
<evidence type="ECO:0000313" key="2">
    <source>
        <dbReference type="Proteomes" id="UP000001357"/>
    </source>
</evidence>
<dbReference type="KEGG" id="mbr:MONBRDRAFT_32721"/>
<dbReference type="RefSeq" id="XP_001746386.1">
    <property type="nucleotide sequence ID" value="XM_001746334.1"/>
</dbReference>
<dbReference type="EMBL" id="CH991553">
    <property type="protein sequence ID" value="EDQ88773.1"/>
    <property type="molecule type" value="Genomic_DNA"/>
</dbReference>
<dbReference type="PANTHER" id="PTHR16220">
    <property type="entry name" value="WD REPEAT PROTEIN 8-RELATED"/>
    <property type="match status" value="1"/>
</dbReference>
<accession>A9V1A3</accession>
<gene>
    <name evidence="1" type="ORF">MONBRDRAFT_32721</name>
</gene>
<dbReference type="InterPro" id="IPR052778">
    <property type="entry name" value="Centrosome-WD_assoc"/>
</dbReference>
<dbReference type="InterPro" id="IPR001680">
    <property type="entry name" value="WD40_rpt"/>
</dbReference>
<dbReference type="PANTHER" id="PTHR16220:SF0">
    <property type="entry name" value="WD REPEAT-CONTAINING PROTEIN WRAP73"/>
    <property type="match status" value="1"/>
</dbReference>
<dbReference type="STRING" id="81824.A9V1A3"/>
<organism evidence="1 2">
    <name type="scientific">Monosiga brevicollis</name>
    <name type="common">Choanoflagellate</name>
    <dbReference type="NCBI Taxonomy" id="81824"/>
    <lineage>
        <taxon>Eukaryota</taxon>
        <taxon>Choanoflagellata</taxon>
        <taxon>Craspedida</taxon>
        <taxon>Salpingoecidae</taxon>
        <taxon>Monosiga</taxon>
    </lineage>
</organism>
<dbReference type="Pfam" id="PF00400">
    <property type="entry name" value="WD40"/>
    <property type="match status" value="1"/>
</dbReference>
<name>A9V1A3_MONBE</name>
<protein>
    <recommendedName>
        <fullName evidence="3">Anaphase-promoting complex subunit 4 WD40 domain-containing protein</fullName>
    </recommendedName>
</protein>
<dbReference type="SMART" id="SM00320">
    <property type="entry name" value="WD40"/>
    <property type="match status" value="4"/>
</dbReference>
<dbReference type="Gene3D" id="2.130.10.10">
    <property type="entry name" value="YVTN repeat-like/Quinoprotein amine dehydrogenase"/>
    <property type="match status" value="2"/>
</dbReference>
<dbReference type="GO" id="GO:0005815">
    <property type="term" value="C:microtubule organizing center"/>
    <property type="evidence" value="ECO:0000318"/>
    <property type="project" value="GO_Central"/>
</dbReference>
<dbReference type="FunCoup" id="A9V1A3">
    <property type="interactions" value="414"/>
</dbReference>
<dbReference type="InParanoid" id="A9V1A3"/>